<reference evidence="2" key="3">
    <citation type="journal article" date="2017" name="Nature">
        <title>Genome sequence of the progenitor of the wheat D genome Aegilops tauschii.</title>
        <authorList>
            <person name="Luo M.C."/>
            <person name="Gu Y.Q."/>
            <person name="Puiu D."/>
            <person name="Wang H."/>
            <person name="Twardziok S.O."/>
            <person name="Deal K.R."/>
            <person name="Huo N."/>
            <person name="Zhu T."/>
            <person name="Wang L."/>
            <person name="Wang Y."/>
            <person name="McGuire P.E."/>
            <person name="Liu S."/>
            <person name="Long H."/>
            <person name="Ramasamy R.K."/>
            <person name="Rodriguez J.C."/>
            <person name="Van S.L."/>
            <person name="Yuan L."/>
            <person name="Wang Z."/>
            <person name="Xia Z."/>
            <person name="Xiao L."/>
            <person name="Anderson O.D."/>
            <person name="Ouyang S."/>
            <person name="Liang Y."/>
            <person name="Zimin A.V."/>
            <person name="Pertea G."/>
            <person name="Qi P."/>
            <person name="Bennetzen J.L."/>
            <person name="Dai X."/>
            <person name="Dawson M.W."/>
            <person name="Muller H.G."/>
            <person name="Kugler K."/>
            <person name="Rivarola-Duarte L."/>
            <person name="Spannagl M."/>
            <person name="Mayer K.F.X."/>
            <person name="Lu F.H."/>
            <person name="Bevan M.W."/>
            <person name="Leroy P."/>
            <person name="Li P."/>
            <person name="You F.M."/>
            <person name="Sun Q."/>
            <person name="Liu Z."/>
            <person name="Lyons E."/>
            <person name="Wicker T."/>
            <person name="Salzberg S.L."/>
            <person name="Devos K.M."/>
            <person name="Dvorak J."/>
        </authorList>
    </citation>
    <scope>NUCLEOTIDE SEQUENCE [LARGE SCALE GENOMIC DNA]</scope>
    <source>
        <strain evidence="2">cv. AL8/78</strain>
    </source>
</reference>
<reference evidence="2" key="4">
    <citation type="submission" date="2019-03" db="UniProtKB">
        <authorList>
            <consortium name="EnsemblPlants"/>
        </authorList>
    </citation>
    <scope>IDENTIFICATION</scope>
</reference>
<dbReference type="Proteomes" id="UP000015105">
    <property type="component" value="Chromosome 7D"/>
</dbReference>
<feature type="region of interest" description="Disordered" evidence="1">
    <location>
        <begin position="1"/>
        <end position="37"/>
    </location>
</feature>
<dbReference type="EnsemblPlants" id="AET7Gv20541700.38">
    <property type="protein sequence ID" value="AET7Gv20541700.38"/>
    <property type="gene ID" value="AET7Gv20541700"/>
</dbReference>
<organism evidence="2 3">
    <name type="scientific">Aegilops tauschii subsp. strangulata</name>
    <name type="common">Goatgrass</name>
    <dbReference type="NCBI Taxonomy" id="200361"/>
    <lineage>
        <taxon>Eukaryota</taxon>
        <taxon>Viridiplantae</taxon>
        <taxon>Streptophyta</taxon>
        <taxon>Embryophyta</taxon>
        <taxon>Tracheophyta</taxon>
        <taxon>Spermatophyta</taxon>
        <taxon>Magnoliopsida</taxon>
        <taxon>Liliopsida</taxon>
        <taxon>Poales</taxon>
        <taxon>Poaceae</taxon>
        <taxon>BOP clade</taxon>
        <taxon>Pooideae</taxon>
        <taxon>Triticodae</taxon>
        <taxon>Triticeae</taxon>
        <taxon>Triticinae</taxon>
        <taxon>Aegilops</taxon>
    </lineage>
</organism>
<dbReference type="AlphaFoldDB" id="A0A453RD42"/>
<reference evidence="3" key="2">
    <citation type="journal article" date="2017" name="Nat. Plants">
        <title>The Aegilops tauschii genome reveals multiple impacts of transposons.</title>
        <authorList>
            <person name="Zhao G."/>
            <person name="Zou C."/>
            <person name="Li K."/>
            <person name="Wang K."/>
            <person name="Li T."/>
            <person name="Gao L."/>
            <person name="Zhang X."/>
            <person name="Wang H."/>
            <person name="Yang Z."/>
            <person name="Liu X."/>
            <person name="Jiang W."/>
            <person name="Mao L."/>
            <person name="Kong X."/>
            <person name="Jiao Y."/>
            <person name="Jia J."/>
        </authorList>
    </citation>
    <scope>NUCLEOTIDE SEQUENCE [LARGE SCALE GENOMIC DNA]</scope>
    <source>
        <strain evidence="3">cv. AL8/78</strain>
    </source>
</reference>
<proteinExistence type="predicted"/>
<feature type="region of interest" description="Disordered" evidence="1">
    <location>
        <begin position="85"/>
        <end position="105"/>
    </location>
</feature>
<sequence length="105" mass="10532">TACDVRTNDSSRDGDPGGMDGPLDVDGAPQRRSDGTGSMHAAAMLLSLCLAGRQAKALNEALGPGRGRPARLCAVPVWCSNKCLSGQRGAGSGADRTSDCASAAS</sequence>
<evidence type="ECO:0000313" key="2">
    <source>
        <dbReference type="EnsemblPlants" id="AET7Gv20541700.38"/>
    </source>
</evidence>
<feature type="compositionally biased region" description="Basic and acidic residues" evidence="1">
    <location>
        <begin position="1"/>
        <end position="15"/>
    </location>
</feature>
<name>A0A453RD42_AEGTS</name>
<dbReference type="Gramene" id="AET7Gv20541700.38">
    <property type="protein sequence ID" value="AET7Gv20541700.38"/>
    <property type="gene ID" value="AET7Gv20541700"/>
</dbReference>
<evidence type="ECO:0000256" key="1">
    <source>
        <dbReference type="SAM" id="MobiDB-lite"/>
    </source>
</evidence>
<protein>
    <submittedName>
        <fullName evidence="2">Uncharacterized protein</fullName>
    </submittedName>
</protein>
<reference evidence="2" key="5">
    <citation type="journal article" date="2021" name="G3 (Bethesda)">
        <title>Aegilops tauschii genome assembly Aet v5.0 features greater sequence contiguity and improved annotation.</title>
        <authorList>
            <person name="Wang L."/>
            <person name="Zhu T."/>
            <person name="Rodriguez J.C."/>
            <person name="Deal K.R."/>
            <person name="Dubcovsky J."/>
            <person name="McGuire P.E."/>
            <person name="Lux T."/>
            <person name="Spannagl M."/>
            <person name="Mayer K.F.X."/>
            <person name="Baldrich P."/>
            <person name="Meyers B.C."/>
            <person name="Huo N."/>
            <person name="Gu Y.Q."/>
            <person name="Zhou H."/>
            <person name="Devos K.M."/>
            <person name="Bennetzen J.L."/>
            <person name="Unver T."/>
            <person name="Budak H."/>
            <person name="Gulick P.J."/>
            <person name="Galiba G."/>
            <person name="Kalapos B."/>
            <person name="Nelson D.R."/>
            <person name="Li P."/>
            <person name="You F.M."/>
            <person name="Luo M.C."/>
            <person name="Dvorak J."/>
        </authorList>
    </citation>
    <scope>NUCLEOTIDE SEQUENCE [LARGE SCALE GENOMIC DNA]</scope>
    <source>
        <strain evidence="2">cv. AL8/78</strain>
    </source>
</reference>
<accession>A0A453RD42</accession>
<reference evidence="3" key="1">
    <citation type="journal article" date="2014" name="Science">
        <title>Ancient hybridizations among the ancestral genomes of bread wheat.</title>
        <authorList>
            <consortium name="International Wheat Genome Sequencing Consortium,"/>
            <person name="Marcussen T."/>
            <person name="Sandve S.R."/>
            <person name="Heier L."/>
            <person name="Spannagl M."/>
            <person name="Pfeifer M."/>
            <person name="Jakobsen K.S."/>
            <person name="Wulff B.B."/>
            <person name="Steuernagel B."/>
            <person name="Mayer K.F."/>
            <person name="Olsen O.A."/>
        </authorList>
    </citation>
    <scope>NUCLEOTIDE SEQUENCE [LARGE SCALE GENOMIC DNA]</scope>
    <source>
        <strain evidence="3">cv. AL8/78</strain>
    </source>
</reference>
<evidence type="ECO:0000313" key="3">
    <source>
        <dbReference type="Proteomes" id="UP000015105"/>
    </source>
</evidence>
<keyword evidence="3" id="KW-1185">Reference proteome</keyword>